<comment type="caution">
    <text evidence="1">The sequence shown here is derived from an EMBL/GenBank/DDBJ whole genome shotgun (WGS) entry which is preliminary data.</text>
</comment>
<name>A0ACB8ZGM7_9ASTR</name>
<reference evidence="2" key="1">
    <citation type="journal article" date="2022" name="Mol. Ecol. Resour.">
        <title>The genomes of chicory, endive, great burdock and yacon provide insights into Asteraceae palaeo-polyploidization history and plant inulin production.</title>
        <authorList>
            <person name="Fan W."/>
            <person name="Wang S."/>
            <person name="Wang H."/>
            <person name="Wang A."/>
            <person name="Jiang F."/>
            <person name="Liu H."/>
            <person name="Zhao H."/>
            <person name="Xu D."/>
            <person name="Zhang Y."/>
        </authorList>
    </citation>
    <scope>NUCLEOTIDE SEQUENCE [LARGE SCALE GENOMIC DNA]</scope>
    <source>
        <strain evidence="2">cv. Yunnan</strain>
    </source>
</reference>
<proteinExistence type="predicted"/>
<sequence length="150" mass="17619">MDGNRRYSKQHNLVDGEGHKVGYSSLMLMLRYCYKLGAKYVTVYAFSIENFKRMLLICIAYTSTDEILHSVEEFCEEKWDEIKVLNDKKHKNDVISVLDIERHMYMAVAPDPDVVIRTSVSRRLTIPPLEDENQRFNVLRVLFEALKKRS</sequence>
<protein>
    <submittedName>
        <fullName evidence="1">Uncharacterized protein</fullName>
    </submittedName>
</protein>
<evidence type="ECO:0000313" key="1">
    <source>
        <dbReference type="EMBL" id="KAI3696468.1"/>
    </source>
</evidence>
<accession>A0ACB8ZGM7</accession>
<reference evidence="1 2" key="2">
    <citation type="journal article" date="2022" name="Mol. Ecol. Resour.">
        <title>The genomes of chicory, endive, great burdock and yacon provide insights into Asteraceae paleo-polyploidization history and plant inulin production.</title>
        <authorList>
            <person name="Fan W."/>
            <person name="Wang S."/>
            <person name="Wang H."/>
            <person name="Wang A."/>
            <person name="Jiang F."/>
            <person name="Liu H."/>
            <person name="Zhao H."/>
            <person name="Xu D."/>
            <person name="Zhang Y."/>
        </authorList>
    </citation>
    <scope>NUCLEOTIDE SEQUENCE [LARGE SCALE GENOMIC DNA]</scope>
    <source>
        <strain evidence="2">cv. Yunnan</strain>
        <tissue evidence="1">Leaves</tissue>
    </source>
</reference>
<organism evidence="1 2">
    <name type="scientific">Smallanthus sonchifolius</name>
    <dbReference type="NCBI Taxonomy" id="185202"/>
    <lineage>
        <taxon>Eukaryota</taxon>
        <taxon>Viridiplantae</taxon>
        <taxon>Streptophyta</taxon>
        <taxon>Embryophyta</taxon>
        <taxon>Tracheophyta</taxon>
        <taxon>Spermatophyta</taxon>
        <taxon>Magnoliopsida</taxon>
        <taxon>eudicotyledons</taxon>
        <taxon>Gunneridae</taxon>
        <taxon>Pentapetalae</taxon>
        <taxon>asterids</taxon>
        <taxon>campanulids</taxon>
        <taxon>Asterales</taxon>
        <taxon>Asteraceae</taxon>
        <taxon>Asteroideae</taxon>
        <taxon>Heliantheae alliance</taxon>
        <taxon>Millerieae</taxon>
        <taxon>Smallanthus</taxon>
    </lineage>
</organism>
<keyword evidence="2" id="KW-1185">Reference proteome</keyword>
<evidence type="ECO:0000313" key="2">
    <source>
        <dbReference type="Proteomes" id="UP001056120"/>
    </source>
</evidence>
<gene>
    <name evidence="1" type="ORF">L1987_79484</name>
</gene>
<dbReference type="EMBL" id="CM042043">
    <property type="protein sequence ID" value="KAI3696468.1"/>
    <property type="molecule type" value="Genomic_DNA"/>
</dbReference>
<dbReference type="Proteomes" id="UP001056120">
    <property type="component" value="Linkage Group LG26"/>
</dbReference>